<proteinExistence type="predicted"/>
<gene>
    <name evidence="1" type="ORF">ACEZCY_36050</name>
</gene>
<evidence type="ECO:0000313" key="2">
    <source>
        <dbReference type="Proteomes" id="UP001592529"/>
    </source>
</evidence>
<comment type="caution">
    <text evidence="1">The sequence shown here is derived from an EMBL/GenBank/DDBJ whole genome shotgun (WGS) entry which is preliminary data.</text>
</comment>
<protein>
    <recommendedName>
        <fullName evidence="3">Ribbon-helix-helix protein, copG family</fullName>
    </recommendedName>
</protein>
<organism evidence="1 2">
    <name type="scientific">Streptacidiphilus alkalitolerans</name>
    <dbReference type="NCBI Taxonomy" id="3342712"/>
    <lineage>
        <taxon>Bacteria</taxon>
        <taxon>Bacillati</taxon>
        <taxon>Actinomycetota</taxon>
        <taxon>Actinomycetes</taxon>
        <taxon>Kitasatosporales</taxon>
        <taxon>Streptomycetaceae</taxon>
        <taxon>Streptacidiphilus</taxon>
    </lineage>
</organism>
<dbReference type="Proteomes" id="UP001592529">
    <property type="component" value="Unassembled WGS sequence"/>
</dbReference>
<accession>A0ABV6WRC8</accession>
<name>A0ABV6WRC8_9ACTN</name>
<keyword evidence="2" id="KW-1185">Reference proteome</keyword>
<evidence type="ECO:0000313" key="1">
    <source>
        <dbReference type="EMBL" id="MFC1428590.1"/>
    </source>
</evidence>
<sequence>MTLTTIQVDVEVRDRLKAIADASHTSIKQVVARMAAETLTPAELADRQARGRAAMAAAGTVIGDDPADPDRQAAEAFWAGLEGEPA</sequence>
<dbReference type="EMBL" id="JBHFAA010000025">
    <property type="protein sequence ID" value="MFC1428590.1"/>
    <property type="molecule type" value="Genomic_DNA"/>
</dbReference>
<reference evidence="1 2" key="1">
    <citation type="submission" date="2024-09" db="EMBL/GenBank/DDBJ databases">
        <authorList>
            <person name="Lee S.D."/>
        </authorList>
    </citation>
    <scope>NUCLEOTIDE SEQUENCE [LARGE SCALE GENOMIC DNA]</scope>
    <source>
        <strain evidence="1 2">N1-12</strain>
    </source>
</reference>
<evidence type="ECO:0008006" key="3">
    <source>
        <dbReference type="Google" id="ProtNLM"/>
    </source>
</evidence>
<dbReference type="RefSeq" id="WP_380528069.1">
    <property type="nucleotide sequence ID" value="NZ_JBHFAA010000025.1"/>
</dbReference>